<evidence type="ECO:0000256" key="9">
    <source>
        <dbReference type="HAMAP-Rule" id="MF_00336"/>
    </source>
</evidence>
<dbReference type="PANTHER" id="PTHR43210:SF2">
    <property type="entry name" value="ATP-DEPENDENT DETHIOBIOTIN SYNTHETASE BIOD 2"/>
    <property type="match status" value="1"/>
</dbReference>
<comment type="subcellular location">
    <subcellularLocation>
        <location evidence="9">Cytoplasm</location>
    </subcellularLocation>
</comment>
<proteinExistence type="inferred from homology"/>
<keyword evidence="11" id="KW-1185">Reference proteome</keyword>
<comment type="similarity">
    <text evidence="9">Belongs to the dethiobiotin synthetase family.</text>
</comment>
<dbReference type="KEGG" id="prae:MN210_07730"/>
<dbReference type="EMBL" id="CP093310">
    <property type="protein sequence ID" value="UNK06395.1"/>
    <property type="molecule type" value="Genomic_DNA"/>
</dbReference>
<dbReference type="Gene3D" id="3.40.50.300">
    <property type="entry name" value="P-loop containing nucleotide triphosphate hydrolases"/>
    <property type="match status" value="1"/>
</dbReference>
<feature type="binding site" evidence="9">
    <location>
        <begin position="120"/>
        <end position="123"/>
    </location>
    <ligand>
        <name>ATP</name>
        <dbReference type="ChEBI" id="CHEBI:30616"/>
    </ligand>
</feature>
<feature type="binding site" evidence="9">
    <location>
        <position position="47"/>
    </location>
    <ligand>
        <name>substrate</name>
    </ligand>
</feature>
<comment type="cofactor">
    <cofactor evidence="9">
        <name>Mg(2+)</name>
        <dbReference type="ChEBI" id="CHEBI:18420"/>
    </cofactor>
</comment>
<organism evidence="10 11">
    <name type="scientific">Psychrobacter raelei</name>
    <dbReference type="NCBI Taxonomy" id="2565531"/>
    <lineage>
        <taxon>Bacteria</taxon>
        <taxon>Pseudomonadati</taxon>
        <taxon>Pseudomonadota</taxon>
        <taxon>Gammaproteobacteria</taxon>
        <taxon>Moraxellales</taxon>
        <taxon>Moraxellaceae</taxon>
        <taxon>Psychrobacter</taxon>
    </lineage>
</organism>
<keyword evidence="5 9" id="KW-0093">Biotin biosynthesis</keyword>
<dbReference type="Pfam" id="PF13500">
    <property type="entry name" value="AAA_26"/>
    <property type="match status" value="1"/>
</dbReference>
<evidence type="ECO:0000256" key="5">
    <source>
        <dbReference type="ARBA" id="ARBA00022756"/>
    </source>
</evidence>
<comment type="caution">
    <text evidence="9">Lacks conserved residue(s) required for the propagation of feature annotation.</text>
</comment>
<dbReference type="InterPro" id="IPR027417">
    <property type="entry name" value="P-loop_NTPase"/>
</dbReference>
<dbReference type="EC" id="6.3.3.3" evidence="9"/>
<comment type="catalytic activity">
    <reaction evidence="9">
        <text>(7R,8S)-7,8-diammoniononanoate + CO2 + ATP = (4R,5S)-dethiobiotin + ADP + phosphate + 3 H(+)</text>
        <dbReference type="Rhea" id="RHEA:15805"/>
        <dbReference type="ChEBI" id="CHEBI:15378"/>
        <dbReference type="ChEBI" id="CHEBI:16526"/>
        <dbReference type="ChEBI" id="CHEBI:30616"/>
        <dbReference type="ChEBI" id="CHEBI:43474"/>
        <dbReference type="ChEBI" id="CHEBI:149469"/>
        <dbReference type="ChEBI" id="CHEBI:149473"/>
        <dbReference type="ChEBI" id="CHEBI:456216"/>
        <dbReference type="EC" id="6.3.3.3"/>
    </reaction>
</comment>
<accession>A0AAT9PFM2</accession>
<dbReference type="GO" id="GO:0005829">
    <property type="term" value="C:cytosol"/>
    <property type="evidence" value="ECO:0007669"/>
    <property type="project" value="TreeGrafter"/>
</dbReference>
<evidence type="ECO:0000256" key="3">
    <source>
        <dbReference type="ARBA" id="ARBA00022723"/>
    </source>
</evidence>
<feature type="binding site" evidence="9">
    <location>
        <begin position="12"/>
        <end position="17"/>
    </location>
    <ligand>
        <name>ATP</name>
        <dbReference type="ChEBI" id="CHEBI:30616"/>
    </ligand>
</feature>
<evidence type="ECO:0000256" key="1">
    <source>
        <dbReference type="ARBA" id="ARBA00022490"/>
    </source>
</evidence>
<comment type="pathway">
    <text evidence="9">Cofactor biosynthesis; biotin biosynthesis; biotin from 7,8-diaminononanoate: step 1/2.</text>
</comment>
<evidence type="ECO:0000256" key="4">
    <source>
        <dbReference type="ARBA" id="ARBA00022741"/>
    </source>
</evidence>
<feature type="binding site" evidence="9">
    <location>
        <begin position="180"/>
        <end position="181"/>
    </location>
    <ligand>
        <name>ATP</name>
        <dbReference type="ChEBI" id="CHEBI:30616"/>
    </ligand>
</feature>
<feature type="binding site" evidence="9">
    <location>
        <position position="55"/>
    </location>
    <ligand>
        <name>Mg(2+)</name>
        <dbReference type="ChEBI" id="CHEBI:18420"/>
    </ligand>
</feature>
<feature type="active site" evidence="9">
    <location>
        <position position="43"/>
    </location>
</feature>
<evidence type="ECO:0000256" key="6">
    <source>
        <dbReference type="ARBA" id="ARBA00022840"/>
    </source>
</evidence>
<feature type="binding site" evidence="9">
    <location>
        <position position="16"/>
    </location>
    <ligand>
        <name>Mg(2+)</name>
        <dbReference type="ChEBI" id="CHEBI:18420"/>
    </ligand>
</feature>
<dbReference type="PANTHER" id="PTHR43210">
    <property type="entry name" value="DETHIOBIOTIN SYNTHETASE"/>
    <property type="match status" value="1"/>
</dbReference>
<keyword evidence="4 9" id="KW-0547">Nucleotide-binding</keyword>
<dbReference type="AlphaFoldDB" id="A0AAT9PFM2"/>
<dbReference type="NCBIfam" id="TIGR00347">
    <property type="entry name" value="bioD"/>
    <property type="match status" value="1"/>
</dbReference>
<sequence length="255" mass="27987">MSVFFISGIDTDIGKTYATGALAQALLQQMTSNQRLKSVITQKLVQTGCLGISEDIISHRKMMDIPLQPADHDGLTCPYVFTKPASPHLAAYLEDTFIDPAVITKATQALATSYDIVLLEGAGGLMVPLSQSLLTLDYVAAMGYPVILVTSGRLGSISHTLLSIEALSQRQIPLHAVIYNQWQPNTYLASAYTPDNAIKQNTQTYLQRYLERHHPQTYWVNLPHITDTDSVDTSQNTSQSMAKYASELLDALPTV</sequence>
<dbReference type="GO" id="GO:0005524">
    <property type="term" value="F:ATP binding"/>
    <property type="evidence" value="ECO:0007669"/>
    <property type="project" value="UniProtKB-UniRule"/>
</dbReference>
<evidence type="ECO:0000256" key="8">
    <source>
        <dbReference type="ARBA" id="ARBA00047386"/>
    </source>
</evidence>
<dbReference type="GO" id="GO:0009102">
    <property type="term" value="P:biotin biosynthetic process"/>
    <property type="evidence" value="ECO:0007669"/>
    <property type="project" value="UniProtKB-UniRule"/>
</dbReference>
<evidence type="ECO:0000313" key="11">
    <source>
        <dbReference type="Proteomes" id="UP000829560"/>
    </source>
</evidence>
<keyword evidence="1 9" id="KW-0963">Cytoplasm</keyword>
<dbReference type="GO" id="GO:0000287">
    <property type="term" value="F:magnesium ion binding"/>
    <property type="evidence" value="ECO:0007669"/>
    <property type="project" value="UniProtKB-UniRule"/>
</dbReference>
<dbReference type="Proteomes" id="UP000829560">
    <property type="component" value="Chromosome"/>
</dbReference>
<evidence type="ECO:0000313" key="10">
    <source>
        <dbReference type="EMBL" id="UNK06395.1"/>
    </source>
</evidence>
<dbReference type="GO" id="GO:0004141">
    <property type="term" value="F:dethiobiotin synthase activity"/>
    <property type="evidence" value="ECO:0007669"/>
    <property type="project" value="UniProtKB-UniRule"/>
</dbReference>
<dbReference type="SUPFAM" id="SSF52540">
    <property type="entry name" value="P-loop containing nucleoside triphosphate hydrolases"/>
    <property type="match status" value="1"/>
</dbReference>
<keyword evidence="3 9" id="KW-0479">Metal-binding</keyword>
<gene>
    <name evidence="9 10" type="primary">bioD</name>
    <name evidence="10" type="ORF">MN210_07730</name>
</gene>
<evidence type="ECO:0000256" key="2">
    <source>
        <dbReference type="ARBA" id="ARBA00022598"/>
    </source>
</evidence>
<comment type="function">
    <text evidence="9">Catalyzes a mechanistically unusual reaction, the ATP-dependent insertion of CO2 between the N7 and N8 nitrogen atoms of 7,8-diaminopelargonic acid (DAPA, also called 7,8-diammoniononanoate) to form a ureido ring.</text>
</comment>
<keyword evidence="2 9" id="KW-0436">Ligase</keyword>
<name>A0AAT9PFM2_9GAMM</name>
<reference evidence="10" key="1">
    <citation type="submission" date="2024-03" db="EMBL/GenBank/DDBJ databases">
        <title>Psychrobacter raelis sp. nov. isolated from a dog with peritonitis.</title>
        <authorList>
            <person name="Schiavone A."/>
            <person name="Manzulli V."/>
            <person name="Camarda A."/>
            <person name="Cafiero M.A."/>
            <person name="Vasco I."/>
            <person name="Marino L."/>
            <person name="Pennuzzi G."/>
            <person name="Serrecchia L."/>
            <person name="Galante D."/>
            <person name="Pugliese N."/>
        </authorList>
    </citation>
    <scope>NUCLEOTIDE SEQUENCE</scope>
    <source>
        <strain evidence="10">PraFG1</strain>
    </source>
</reference>
<dbReference type="HAMAP" id="MF_00336">
    <property type="entry name" value="BioD"/>
    <property type="match status" value="1"/>
</dbReference>
<comment type="catalytic activity">
    <reaction evidence="8">
        <text>(7R,8S)-8-amino-7-(carboxyamino)nonanoate + ATP = (4R,5S)-dethiobiotin + ADP + phosphate + H(+)</text>
        <dbReference type="Rhea" id="RHEA:63684"/>
        <dbReference type="ChEBI" id="CHEBI:15378"/>
        <dbReference type="ChEBI" id="CHEBI:30616"/>
        <dbReference type="ChEBI" id="CHEBI:43474"/>
        <dbReference type="ChEBI" id="CHEBI:149470"/>
        <dbReference type="ChEBI" id="CHEBI:149473"/>
        <dbReference type="ChEBI" id="CHEBI:456216"/>
    </reaction>
</comment>
<feature type="binding site" evidence="9">
    <location>
        <begin position="223"/>
        <end position="225"/>
    </location>
    <ligand>
        <name>ATP</name>
        <dbReference type="ChEBI" id="CHEBI:30616"/>
    </ligand>
</feature>
<protein>
    <recommendedName>
        <fullName evidence="9">ATP-dependent dethiobiotin synthetase BioD</fullName>
        <ecNumber evidence="9">6.3.3.3</ecNumber>
    </recommendedName>
    <alternativeName>
        <fullName evidence="9">DTB synthetase</fullName>
        <shortName evidence="9">DTBS</shortName>
    </alternativeName>
    <alternativeName>
        <fullName evidence="9">Dethiobiotin synthase</fullName>
    </alternativeName>
</protein>
<dbReference type="CDD" id="cd03109">
    <property type="entry name" value="DTBS"/>
    <property type="match status" value="1"/>
</dbReference>
<dbReference type="RefSeq" id="WP_241879575.1">
    <property type="nucleotide sequence ID" value="NZ_CP093310.2"/>
</dbReference>
<dbReference type="InterPro" id="IPR004472">
    <property type="entry name" value="DTB_synth_BioD"/>
</dbReference>
<keyword evidence="6 9" id="KW-0067">ATP-binding</keyword>
<evidence type="ECO:0000256" key="7">
    <source>
        <dbReference type="ARBA" id="ARBA00022842"/>
    </source>
</evidence>
<comment type="subunit">
    <text evidence="9">Homodimer.</text>
</comment>
<keyword evidence="7 9" id="KW-0460">Magnesium</keyword>
<feature type="binding site" evidence="9">
    <location>
        <position position="55"/>
    </location>
    <ligand>
        <name>ATP</name>
        <dbReference type="ChEBI" id="CHEBI:30616"/>
    </ligand>
</feature>
<feature type="binding site" evidence="9">
    <location>
        <position position="120"/>
    </location>
    <ligand>
        <name>Mg(2+)</name>
        <dbReference type="ChEBI" id="CHEBI:18420"/>
    </ligand>
</feature>